<dbReference type="NCBIfam" id="TIGR02937">
    <property type="entry name" value="sigma70-ECF"/>
    <property type="match status" value="1"/>
</dbReference>
<dbReference type="Pfam" id="PF04542">
    <property type="entry name" value="Sigma70_r2"/>
    <property type="match status" value="1"/>
</dbReference>
<sequence>MAEDKKKSMLDCFVSSYTELSRHLSRRFGRDLDPQDVMQDTYLRLETIPAGSDIRNPRSYLFRMANNVATDRLRGQRSAVGYAPSEELAAAVDDSASPEQITDYRQRLARLQEAIGELPPRQKQVLLMHKFDGLTHTQIAAELGITRSAVEKLVMKALAHLRDRMGTLID</sequence>
<evidence type="ECO:0000256" key="3">
    <source>
        <dbReference type="ARBA" id="ARBA00023082"/>
    </source>
</evidence>
<dbReference type="Proteomes" id="UP000183900">
    <property type="component" value="Unassembled WGS sequence"/>
</dbReference>
<feature type="domain" description="RNA polymerase sigma-70 region 2" evidence="5">
    <location>
        <begin position="19"/>
        <end position="77"/>
    </location>
</feature>
<dbReference type="EMBL" id="CYHE01000015">
    <property type="protein sequence ID" value="CUA99849.1"/>
    <property type="molecule type" value="Genomic_DNA"/>
</dbReference>
<dbReference type="PANTHER" id="PTHR43133">
    <property type="entry name" value="RNA POLYMERASE ECF-TYPE SIGMA FACTO"/>
    <property type="match status" value="1"/>
</dbReference>
<dbReference type="AlphaFoldDB" id="A0A0K6I9Q3"/>
<dbReference type="OrthoDB" id="9780326at2"/>
<evidence type="ECO:0000313" key="7">
    <source>
        <dbReference type="EMBL" id="CUA99849.1"/>
    </source>
</evidence>
<dbReference type="InterPro" id="IPR036388">
    <property type="entry name" value="WH-like_DNA-bd_sf"/>
</dbReference>
<dbReference type="InterPro" id="IPR013325">
    <property type="entry name" value="RNA_pol_sigma_r2"/>
</dbReference>
<keyword evidence="2" id="KW-0805">Transcription regulation</keyword>
<dbReference type="SUPFAM" id="SSF88659">
    <property type="entry name" value="Sigma3 and sigma4 domains of RNA polymerase sigma factors"/>
    <property type="match status" value="1"/>
</dbReference>
<dbReference type="InterPro" id="IPR007627">
    <property type="entry name" value="RNA_pol_sigma70_r2"/>
</dbReference>
<keyword evidence="4" id="KW-0804">Transcription</keyword>
<evidence type="ECO:0000256" key="2">
    <source>
        <dbReference type="ARBA" id="ARBA00023015"/>
    </source>
</evidence>
<evidence type="ECO:0000259" key="5">
    <source>
        <dbReference type="Pfam" id="PF04542"/>
    </source>
</evidence>
<proteinExistence type="inferred from homology"/>
<dbReference type="SUPFAM" id="SSF88946">
    <property type="entry name" value="Sigma2 domain of RNA polymerase sigma factors"/>
    <property type="match status" value="1"/>
</dbReference>
<dbReference type="PANTHER" id="PTHR43133:SF63">
    <property type="entry name" value="RNA POLYMERASE SIGMA FACTOR FECI-RELATED"/>
    <property type="match status" value="1"/>
</dbReference>
<dbReference type="Gene3D" id="1.10.1740.10">
    <property type="match status" value="1"/>
</dbReference>
<dbReference type="InterPro" id="IPR013249">
    <property type="entry name" value="RNA_pol_sigma70_r4_t2"/>
</dbReference>
<evidence type="ECO:0000313" key="8">
    <source>
        <dbReference type="Proteomes" id="UP000183900"/>
    </source>
</evidence>
<dbReference type="GO" id="GO:0006352">
    <property type="term" value="P:DNA-templated transcription initiation"/>
    <property type="evidence" value="ECO:0007669"/>
    <property type="project" value="InterPro"/>
</dbReference>
<accession>A0A0K6I9Q3</accession>
<protein>
    <submittedName>
        <fullName evidence="7">RNA polymerase sigma factor, sigma-70 family</fullName>
    </submittedName>
</protein>
<comment type="similarity">
    <text evidence="1">Belongs to the sigma-70 factor family. ECF subfamily.</text>
</comment>
<dbReference type="Pfam" id="PF08281">
    <property type="entry name" value="Sigma70_r4_2"/>
    <property type="match status" value="1"/>
</dbReference>
<dbReference type="GO" id="GO:0016987">
    <property type="term" value="F:sigma factor activity"/>
    <property type="evidence" value="ECO:0007669"/>
    <property type="project" value="UniProtKB-KW"/>
</dbReference>
<evidence type="ECO:0000256" key="1">
    <source>
        <dbReference type="ARBA" id="ARBA00010641"/>
    </source>
</evidence>
<keyword evidence="8" id="KW-1185">Reference proteome</keyword>
<feature type="domain" description="RNA polymerase sigma factor 70 region 4 type 2" evidence="6">
    <location>
        <begin position="109"/>
        <end position="161"/>
    </location>
</feature>
<dbReference type="InterPro" id="IPR014284">
    <property type="entry name" value="RNA_pol_sigma-70_dom"/>
</dbReference>
<name>A0A0K6I9Q3_9HYPH</name>
<dbReference type="CDD" id="cd06171">
    <property type="entry name" value="Sigma70_r4"/>
    <property type="match status" value="1"/>
</dbReference>
<dbReference type="GO" id="GO:0003677">
    <property type="term" value="F:DNA binding"/>
    <property type="evidence" value="ECO:0007669"/>
    <property type="project" value="InterPro"/>
</dbReference>
<dbReference type="Gene3D" id="1.10.10.10">
    <property type="entry name" value="Winged helix-like DNA-binding domain superfamily/Winged helix DNA-binding domain"/>
    <property type="match status" value="1"/>
</dbReference>
<gene>
    <name evidence="7" type="ORF">Ga0061067_11530</name>
</gene>
<organism evidence="7 8">
    <name type="scientific">Pannonibacter indicus</name>
    <dbReference type="NCBI Taxonomy" id="466044"/>
    <lineage>
        <taxon>Bacteria</taxon>
        <taxon>Pseudomonadati</taxon>
        <taxon>Pseudomonadota</taxon>
        <taxon>Alphaproteobacteria</taxon>
        <taxon>Hyphomicrobiales</taxon>
        <taxon>Stappiaceae</taxon>
        <taxon>Pannonibacter</taxon>
    </lineage>
</organism>
<dbReference type="InterPro" id="IPR013324">
    <property type="entry name" value="RNA_pol_sigma_r3/r4-like"/>
</dbReference>
<evidence type="ECO:0000259" key="6">
    <source>
        <dbReference type="Pfam" id="PF08281"/>
    </source>
</evidence>
<keyword evidence="3" id="KW-0731">Sigma factor</keyword>
<evidence type="ECO:0000256" key="4">
    <source>
        <dbReference type="ARBA" id="ARBA00023163"/>
    </source>
</evidence>
<reference evidence="8" key="1">
    <citation type="submission" date="2015-08" db="EMBL/GenBank/DDBJ databases">
        <authorList>
            <person name="Varghese N."/>
        </authorList>
    </citation>
    <scope>NUCLEOTIDE SEQUENCE [LARGE SCALE GENOMIC DNA]</scope>
    <source>
        <strain evidence="8">DSM 23407</strain>
    </source>
</reference>
<dbReference type="InterPro" id="IPR039425">
    <property type="entry name" value="RNA_pol_sigma-70-like"/>
</dbReference>